<comment type="similarity">
    <text evidence="2">Belongs to the EamA transporter family.</text>
</comment>
<feature type="transmembrane region" description="Helical" evidence="6">
    <location>
        <begin position="163"/>
        <end position="183"/>
    </location>
</feature>
<keyword evidence="3 6" id="KW-0812">Transmembrane</keyword>
<dbReference type="GO" id="GO:0016020">
    <property type="term" value="C:membrane"/>
    <property type="evidence" value="ECO:0007669"/>
    <property type="project" value="UniProtKB-SubCell"/>
</dbReference>
<reference evidence="8 9" key="1">
    <citation type="journal article" date="2009" name="Stand. Genomic Sci.">
        <title>Complete genome sequence of Pedobacter heparinus type strain (HIM 762-3).</title>
        <authorList>
            <person name="Han C."/>
            <person name="Spring S."/>
            <person name="Lapidus A."/>
            <person name="Del Rio T.G."/>
            <person name="Tice H."/>
            <person name="Copeland A."/>
            <person name="Cheng J.F."/>
            <person name="Lucas S."/>
            <person name="Chen F."/>
            <person name="Nolan M."/>
            <person name="Bruce D."/>
            <person name="Goodwin L."/>
            <person name="Pitluck S."/>
            <person name="Ivanova N."/>
            <person name="Mavromatis K."/>
            <person name="Mikhailova N."/>
            <person name="Pati A."/>
            <person name="Chen A."/>
            <person name="Palaniappan K."/>
            <person name="Land M."/>
            <person name="Hauser L."/>
            <person name="Chang Y.J."/>
            <person name="Jeffries C.C."/>
            <person name="Saunders E."/>
            <person name="Chertkov O."/>
            <person name="Brettin T."/>
            <person name="Goker M."/>
            <person name="Rohde M."/>
            <person name="Bristow J."/>
            <person name="Eisen J.A."/>
            <person name="Markowitz V."/>
            <person name="Hugenholtz P."/>
            <person name="Kyrpides N.C."/>
            <person name="Klenk H.P."/>
            <person name="Detter J.C."/>
        </authorList>
    </citation>
    <scope>NUCLEOTIDE SEQUENCE [LARGE SCALE GENOMIC DNA]</scope>
    <source>
        <strain evidence="9">ATCC 13125 / DSM 2366 / CIP 104194 / JCM 7457 / NBRC 12017 / NCIMB 9290 / NRRL B-14731 / HIM 762-3</strain>
    </source>
</reference>
<comment type="subcellular location">
    <subcellularLocation>
        <location evidence="1">Membrane</location>
        <topology evidence="1">Multi-pass membrane protein</topology>
    </subcellularLocation>
</comment>
<keyword evidence="5 6" id="KW-0472">Membrane</keyword>
<feature type="transmembrane region" description="Helical" evidence="6">
    <location>
        <begin position="264"/>
        <end position="280"/>
    </location>
</feature>
<gene>
    <name evidence="8" type="ordered locus">Phep_4000</name>
</gene>
<feature type="domain" description="EamA" evidence="7">
    <location>
        <begin position="14"/>
        <end position="146"/>
    </location>
</feature>
<dbReference type="InterPro" id="IPR050638">
    <property type="entry name" value="AA-Vitamin_Transporters"/>
</dbReference>
<dbReference type="KEGG" id="phe:Phep_4000"/>
<evidence type="ECO:0000256" key="1">
    <source>
        <dbReference type="ARBA" id="ARBA00004141"/>
    </source>
</evidence>
<feature type="transmembrane region" description="Helical" evidence="6">
    <location>
        <begin position="286"/>
        <end position="305"/>
    </location>
</feature>
<proteinExistence type="inferred from homology"/>
<feature type="transmembrane region" description="Helical" evidence="6">
    <location>
        <begin position="73"/>
        <end position="94"/>
    </location>
</feature>
<evidence type="ECO:0000256" key="4">
    <source>
        <dbReference type="ARBA" id="ARBA00022989"/>
    </source>
</evidence>
<dbReference type="SUPFAM" id="SSF103481">
    <property type="entry name" value="Multidrug resistance efflux transporter EmrE"/>
    <property type="match status" value="2"/>
</dbReference>
<evidence type="ECO:0000256" key="5">
    <source>
        <dbReference type="ARBA" id="ARBA00023136"/>
    </source>
</evidence>
<dbReference type="Proteomes" id="UP000000852">
    <property type="component" value="Chromosome"/>
</dbReference>
<dbReference type="RefSeq" id="WP_015809799.1">
    <property type="nucleotide sequence ID" value="NC_013061.1"/>
</dbReference>
<feature type="transmembrane region" description="Helical" evidence="6">
    <location>
        <begin position="12"/>
        <end position="32"/>
    </location>
</feature>
<evidence type="ECO:0000313" key="8">
    <source>
        <dbReference type="EMBL" id="ACU06191.1"/>
    </source>
</evidence>
<accession>C6XVW6</accession>
<feature type="transmembrane region" description="Helical" evidence="6">
    <location>
        <begin position="38"/>
        <end position="61"/>
    </location>
</feature>
<dbReference type="InterPro" id="IPR037185">
    <property type="entry name" value="EmrE-like"/>
</dbReference>
<dbReference type="InterPro" id="IPR000620">
    <property type="entry name" value="EamA_dom"/>
</dbReference>
<evidence type="ECO:0000256" key="3">
    <source>
        <dbReference type="ARBA" id="ARBA00022692"/>
    </source>
</evidence>
<feature type="domain" description="EamA" evidence="7">
    <location>
        <begin position="164"/>
        <end position="303"/>
    </location>
</feature>
<evidence type="ECO:0000313" key="9">
    <source>
        <dbReference type="Proteomes" id="UP000000852"/>
    </source>
</evidence>
<evidence type="ECO:0000259" key="7">
    <source>
        <dbReference type="Pfam" id="PF00892"/>
    </source>
</evidence>
<name>C6XVW6_PEDHD</name>
<dbReference type="EMBL" id="CP001681">
    <property type="protein sequence ID" value="ACU06191.1"/>
    <property type="molecule type" value="Genomic_DNA"/>
</dbReference>
<dbReference type="PANTHER" id="PTHR32322:SF2">
    <property type="entry name" value="EAMA DOMAIN-CONTAINING PROTEIN"/>
    <property type="match status" value="1"/>
</dbReference>
<dbReference type="HOGENOM" id="CLU_033863_5_1_10"/>
<evidence type="ECO:0000256" key="6">
    <source>
        <dbReference type="SAM" id="Phobius"/>
    </source>
</evidence>
<dbReference type="PANTHER" id="PTHR32322">
    <property type="entry name" value="INNER MEMBRANE TRANSPORTER"/>
    <property type="match status" value="1"/>
</dbReference>
<keyword evidence="9" id="KW-1185">Reference proteome</keyword>
<organism evidence="8 9">
    <name type="scientific">Pedobacter heparinus (strain ATCC 13125 / DSM 2366 / CIP 104194 / JCM 7457 / NBRC 12017 / NCIMB 9290 / NRRL B-14731 / HIM 762-3)</name>
    <dbReference type="NCBI Taxonomy" id="485917"/>
    <lineage>
        <taxon>Bacteria</taxon>
        <taxon>Pseudomonadati</taxon>
        <taxon>Bacteroidota</taxon>
        <taxon>Sphingobacteriia</taxon>
        <taxon>Sphingobacteriales</taxon>
        <taxon>Sphingobacteriaceae</taxon>
        <taxon>Pedobacter</taxon>
    </lineage>
</organism>
<dbReference type="Gene3D" id="1.10.3730.20">
    <property type="match status" value="1"/>
</dbReference>
<sequence length="321" mass="35028">MPSQLNKKASPLIVILAFAIVYIVWGSTYFFIQKALAGFPPFILGAFRFLAAGLLLITWCSIKGEKIFDKKSIRQAAIAGILMLGIGNGLVIWVEQSIPSGLVAILVSSAAMWFVILDKPKWKENLQSTSTVMGLIIGFIGVILLFAEQVMHTLNNNQSNTQIVGIVLLLLAPIGWAAGSLYSKYNTTTTVSVSVNTSWQMLAAGIAFMPGILFNSELKDFDWHMVSADAWLSVGYLVIFGSIAAFSAYVWLLSVRPATQVSTYAYVNPVVAVLLSILFTSEKVTIIQVAGLVVILGSVLLINLAKYRKEHQLKQKTAYSK</sequence>
<dbReference type="STRING" id="485917.Phep_4000"/>
<evidence type="ECO:0000256" key="2">
    <source>
        <dbReference type="ARBA" id="ARBA00007362"/>
    </source>
</evidence>
<dbReference type="OrthoDB" id="9812547at2"/>
<protein>
    <recommendedName>
        <fullName evidence="7">EamA domain-containing protein</fullName>
    </recommendedName>
</protein>
<feature type="transmembrane region" description="Helical" evidence="6">
    <location>
        <begin position="129"/>
        <end position="151"/>
    </location>
</feature>
<keyword evidence="4 6" id="KW-1133">Transmembrane helix</keyword>
<dbReference type="eggNOG" id="COG0697">
    <property type="taxonomic scope" value="Bacteria"/>
</dbReference>
<feature type="transmembrane region" description="Helical" evidence="6">
    <location>
        <begin position="100"/>
        <end position="117"/>
    </location>
</feature>
<feature type="transmembrane region" description="Helical" evidence="6">
    <location>
        <begin position="195"/>
        <end position="214"/>
    </location>
</feature>
<dbReference type="Pfam" id="PF00892">
    <property type="entry name" value="EamA"/>
    <property type="match status" value="2"/>
</dbReference>
<dbReference type="AlphaFoldDB" id="C6XVW6"/>
<feature type="transmembrane region" description="Helical" evidence="6">
    <location>
        <begin position="234"/>
        <end position="252"/>
    </location>
</feature>